<dbReference type="Pfam" id="PF19576">
    <property type="entry name" value="Acyltransf_2"/>
    <property type="match status" value="1"/>
</dbReference>
<protein>
    <submittedName>
        <fullName evidence="2">Putative hemolysin</fullName>
    </submittedName>
</protein>
<keyword evidence="3" id="KW-1185">Reference proteome</keyword>
<dbReference type="InterPro" id="IPR002123">
    <property type="entry name" value="Plipid/glycerol_acylTrfase"/>
</dbReference>
<organism evidence="2 3">
    <name type="scientific">Roseiarcus fermentans</name>
    <dbReference type="NCBI Taxonomy" id="1473586"/>
    <lineage>
        <taxon>Bacteria</taxon>
        <taxon>Pseudomonadati</taxon>
        <taxon>Pseudomonadota</taxon>
        <taxon>Alphaproteobacteria</taxon>
        <taxon>Hyphomicrobiales</taxon>
        <taxon>Roseiarcaceae</taxon>
        <taxon>Roseiarcus</taxon>
    </lineage>
</organism>
<reference evidence="2 3" key="1">
    <citation type="submission" date="2018-06" db="EMBL/GenBank/DDBJ databases">
        <title>Genomic Encyclopedia of Type Strains, Phase IV (KMG-IV): sequencing the most valuable type-strain genomes for metagenomic binning, comparative biology and taxonomic classification.</title>
        <authorList>
            <person name="Goeker M."/>
        </authorList>
    </citation>
    <scope>NUCLEOTIDE SEQUENCE [LARGE SCALE GENOMIC DNA]</scope>
    <source>
        <strain evidence="2 3">DSM 24875</strain>
    </source>
</reference>
<dbReference type="EMBL" id="QNRK01000039">
    <property type="protein sequence ID" value="RBP04565.1"/>
    <property type="molecule type" value="Genomic_DNA"/>
</dbReference>
<dbReference type="Proteomes" id="UP000253529">
    <property type="component" value="Unassembled WGS sequence"/>
</dbReference>
<feature type="domain" description="Phospholipid/glycerol acyltransferase" evidence="1">
    <location>
        <begin position="78"/>
        <end position="203"/>
    </location>
</feature>
<evidence type="ECO:0000313" key="3">
    <source>
        <dbReference type="Proteomes" id="UP000253529"/>
    </source>
</evidence>
<dbReference type="SUPFAM" id="SSF69593">
    <property type="entry name" value="Glycerol-3-phosphate (1)-acyltransferase"/>
    <property type="match status" value="1"/>
</dbReference>
<evidence type="ECO:0000259" key="1">
    <source>
        <dbReference type="SMART" id="SM00563"/>
    </source>
</evidence>
<dbReference type="SMART" id="SM00563">
    <property type="entry name" value="PlsC"/>
    <property type="match status" value="1"/>
</dbReference>
<sequence>MDKYLFSYATERDPPLKRSVIRLVEKATGQPTLKRMYLDNQQHPRPNENFFQAAVRKLALDVRYDADALAGIPRTGPVVVIANHPYGVLDGIVISWLVSKVRSDFLVLTNAVLMRAPEVNGYILPVDFSETEEATKTNLASRAAARAQLERGGVVVVFPAGAVSTAPDKLGLKPAVDWRWQPFVAQLIQRSKAPVVPIWFSGQNSRLFQIASHLSSTLRLSLIFHEVRARIGTALPVVIGAPIAFADLPPIKDRQALADHLRERVYALAKLAPTITKKLNPAQRLLRPVKAALKAQRAA</sequence>
<dbReference type="OrthoDB" id="1113830at2"/>
<name>A0A366ESW0_9HYPH</name>
<dbReference type="CDD" id="cd07986">
    <property type="entry name" value="LPLAT_ACT14924-like"/>
    <property type="match status" value="1"/>
</dbReference>
<gene>
    <name evidence="2" type="ORF">DFR50_13942</name>
</gene>
<comment type="caution">
    <text evidence="2">The sequence shown here is derived from an EMBL/GenBank/DDBJ whole genome shotgun (WGS) entry which is preliminary data.</text>
</comment>
<dbReference type="GO" id="GO:0016746">
    <property type="term" value="F:acyltransferase activity"/>
    <property type="evidence" value="ECO:0007669"/>
    <property type="project" value="InterPro"/>
</dbReference>
<dbReference type="AlphaFoldDB" id="A0A366ESW0"/>
<proteinExistence type="predicted"/>
<accession>A0A366ESW0</accession>
<dbReference type="RefSeq" id="WP_113892126.1">
    <property type="nucleotide sequence ID" value="NZ_QNRK01000039.1"/>
</dbReference>
<dbReference type="InterPro" id="IPR045746">
    <property type="entry name" value="ACT14924-like_Acyltransf_dom"/>
</dbReference>
<evidence type="ECO:0000313" key="2">
    <source>
        <dbReference type="EMBL" id="RBP04565.1"/>
    </source>
</evidence>